<organism evidence="1">
    <name type="scientific">uncultured Microcoleus sp</name>
    <dbReference type="NCBI Taxonomy" id="259945"/>
    <lineage>
        <taxon>Bacteria</taxon>
        <taxon>Bacillati</taxon>
        <taxon>Cyanobacteriota</taxon>
        <taxon>Cyanophyceae</taxon>
        <taxon>Oscillatoriophycideae</taxon>
        <taxon>Oscillatoriales</taxon>
        <taxon>Microcoleaceae</taxon>
        <taxon>Microcoleus</taxon>
        <taxon>environmental samples</taxon>
    </lineage>
</organism>
<evidence type="ECO:0000313" key="1">
    <source>
        <dbReference type="EMBL" id="CAA9401412.1"/>
    </source>
</evidence>
<dbReference type="EMBL" id="CADCTZ010001496">
    <property type="protein sequence ID" value="CAA9401412.1"/>
    <property type="molecule type" value="Genomic_DNA"/>
</dbReference>
<sequence>MTKSLHNNLRFKSSLHRRLSSCLIRVNHLFVLKGGGICQGWWEECANSPVMWCLPAVNIQLTSANAVRAN</sequence>
<accession>A0A6J4P365</accession>
<dbReference type="AlphaFoldDB" id="A0A6J4P365"/>
<gene>
    <name evidence="1" type="ORF">AVDCRST_MAG84-6155</name>
</gene>
<protein>
    <submittedName>
        <fullName evidence="1">Uncharacterized protein</fullName>
    </submittedName>
</protein>
<reference evidence="1" key="1">
    <citation type="submission" date="2020-02" db="EMBL/GenBank/DDBJ databases">
        <authorList>
            <person name="Meier V. D."/>
        </authorList>
    </citation>
    <scope>NUCLEOTIDE SEQUENCE</scope>
    <source>
        <strain evidence="1">AVDCRST_MAG84</strain>
    </source>
</reference>
<name>A0A6J4P365_9CYAN</name>
<proteinExistence type="predicted"/>